<evidence type="ECO:0000313" key="10">
    <source>
        <dbReference type="EMBL" id="ALC46586.1"/>
    </source>
</evidence>
<keyword evidence="2" id="KW-1003">Cell membrane</keyword>
<feature type="transmembrane region" description="Helical" evidence="8">
    <location>
        <begin position="331"/>
        <end position="351"/>
    </location>
</feature>
<dbReference type="OMA" id="VYMDDLC"/>
<evidence type="ECO:0000256" key="2">
    <source>
        <dbReference type="ARBA" id="ARBA00022475"/>
    </source>
</evidence>
<evidence type="ECO:0000256" key="5">
    <source>
        <dbReference type="ARBA" id="ARBA00023136"/>
    </source>
</evidence>
<comment type="subcellular location">
    <subcellularLocation>
        <location evidence="1">Cell membrane</location>
        <topology evidence="1">Multi-pass membrane protein</topology>
    </subcellularLocation>
</comment>
<evidence type="ECO:0000256" key="7">
    <source>
        <dbReference type="ARBA" id="ARBA00023180"/>
    </source>
</evidence>
<evidence type="ECO:0000256" key="6">
    <source>
        <dbReference type="ARBA" id="ARBA00023170"/>
    </source>
</evidence>
<feature type="transmembrane region" description="Helical" evidence="8">
    <location>
        <begin position="568"/>
        <end position="586"/>
    </location>
</feature>
<evidence type="ECO:0000313" key="11">
    <source>
        <dbReference type="Proteomes" id="UP000494163"/>
    </source>
</evidence>
<evidence type="ECO:0000256" key="4">
    <source>
        <dbReference type="ARBA" id="ARBA00022989"/>
    </source>
</evidence>
<keyword evidence="5 8" id="KW-0472">Membrane</keyword>
<protein>
    <submittedName>
        <fullName evidence="10">Ir100a</fullName>
    </submittedName>
</protein>
<dbReference type="OrthoDB" id="8195814at2759"/>
<evidence type="ECO:0000256" key="8">
    <source>
        <dbReference type="SAM" id="Phobius"/>
    </source>
</evidence>
<keyword evidence="6" id="KW-0675">Receptor</keyword>
<keyword evidence="7" id="KW-0325">Glycoprotein</keyword>
<dbReference type="Gene3D" id="3.40.190.10">
    <property type="entry name" value="Periplasmic binding protein-like II"/>
    <property type="match status" value="1"/>
</dbReference>
<dbReference type="InterPro" id="IPR052192">
    <property type="entry name" value="Insect_Ionotropic_Sensory_Rcpt"/>
</dbReference>
<keyword evidence="3 8" id="KW-0812">Transmembrane</keyword>
<evidence type="ECO:0000256" key="1">
    <source>
        <dbReference type="ARBA" id="ARBA00004651"/>
    </source>
</evidence>
<feature type="signal peptide" evidence="9">
    <location>
        <begin position="1"/>
        <end position="19"/>
    </location>
</feature>
<dbReference type="AlphaFoldDB" id="A0A0M5J4Y3"/>
<accession>A0A0M5J4Y3</accession>
<dbReference type="FunFam" id="3.40.190.10:FF:000289">
    <property type="entry name" value="Ionotropic receptor 10a"/>
    <property type="match status" value="1"/>
</dbReference>
<sequence>MSRSTQLMLLLLLVAAACGSQSERSLLQLMLPELQSELTLHLRSVKDYDNSFVQLLLQQQQLAITLLQGEQLTEITAAVHHFFIYANVQQAQQQQQLFINGGGFYVLALTASTEPQQLLQFMANIWLQHGHSRIYYVLLLQQQLWLYNPFQQRSVQVQDSRCYQRIYANLHGYALRAYIFNSVYSFVTGDVDTEQVLSAAGPDAKAAALLAKQMNFTLNYLWPDDEFFGGRLANGSYSGGVGRAHRHELDIIFAGFFIKDYLSTRMQFSAAVYMDDLCLYVRKAQRIPQSIMPLFAVHLDVWLCFIAVGFSCGLIWLCLRGLNLRLRIERIGGAFVGKQAITMGSLVWRIFVDTWTMWVRVNVGKFPPYNAERMFLISLCLVSVIFGALLESSLATAYIRPMYYSDINTLAALDESKIPIYIKHPAFKDDLFIGHESQMYRSLHAKMLLVMEGEDRLISMVSKSGRFAGVTRSASLELNDKRYIMTKKVHMIPECPKSYHIGYVLPRPSPYLKRINVLLLQMLAAGLLDYWIGEQKERSKWSIQQYPEYLAELGAGKWKILTLSDVQIAFYALFGGCLLAAGVWLAELRLKKSLAGNSNSHN</sequence>
<organism evidence="10 11">
    <name type="scientific">Drosophila busckii</name>
    <name type="common">Fruit fly</name>
    <dbReference type="NCBI Taxonomy" id="30019"/>
    <lineage>
        <taxon>Eukaryota</taxon>
        <taxon>Metazoa</taxon>
        <taxon>Ecdysozoa</taxon>
        <taxon>Arthropoda</taxon>
        <taxon>Hexapoda</taxon>
        <taxon>Insecta</taxon>
        <taxon>Pterygota</taxon>
        <taxon>Neoptera</taxon>
        <taxon>Endopterygota</taxon>
        <taxon>Diptera</taxon>
        <taxon>Brachycera</taxon>
        <taxon>Muscomorpha</taxon>
        <taxon>Ephydroidea</taxon>
        <taxon>Drosophilidae</taxon>
        <taxon>Drosophila</taxon>
    </lineage>
</organism>
<proteinExistence type="predicted"/>
<keyword evidence="4 8" id="KW-1133">Transmembrane helix</keyword>
<dbReference type="PANTHER" id="PTHR42643">
    <property type="entry name" value="IONOTROPIC RECEPTOR 20A-RELATED"/>
    <property type="match status" value="1"/>
</dbReference>
<dbReference type="PROSITE" id="PS51257">
    <property type="entry name" value="PROKAR_LIPOPROTEIN"/>
    <property type="match status" value="1"/>
</dbReference>
<reference evidence="10 11" key="1">
    <citation type="submission" date="2015-08" db="EMBL/GenBank/DDBJ databases">
        <title>Ancestral chromatin configuration constrains chromatin evolution on differentiating sex chromosomes in Drosophila.</title>
        <authorList>
            <person name="Zhou Q."/>
            <person name="Bachtrog D."/>
        </authorList>
    </citation>
    <scope>NUCLEOTIDE SEQUENCE [LARGE SCALE GENOMIC DNA]</scope>
    <source>
        <tissue evidence="10">Whole larvae</tissue>
    </source>
</reference>
<feature type="chain" id="PRO_5005803540" evidence="9">
    <location>
        <begin position="20"/>
        <end position="602"/>
    </location>
</feature>
<dbReference type="GO" id="GO:0005886">
    <property type="term" value="C:plasma membrane"/>
    <property type="evidence" value="ECO:0007669"/>
    <property type="project" value="UniProtKB-SubCell"/>
</dbReference>
<dbReference type="SUPFAM" id="SSF53850">
    <property type="entry name" value="Periplasmic binding protein-like II"/>
    <property type="match status" value="1"/>
</dbReference>
<evidence type="ECO:0000256" key="3">
    <source>
        <dbReference type="ARBA" id="ARBA00022692"/>
    </source>
</evidence>
<name>A0A0M5J4Y3_DROBS</name>
<dbReference type="Proteomes" id="UP000494163">
    <property type="component" value="Chromosome 3R"/>
</dbReference>
<keyword evidence="11" id="KW-1185">Reference proteome</keyword>
<evidence type="ECO:0000256" key="9">
    <source>
        <dbReference type="SAM" id="SignalP"/>
    </source>
</evidence>
<dbReference type="EMBL" id="CP012526">
    <property type="protein sequence ID" value="ALC46586.1"/>
    <property type="molecule type" value="Genomic_DNA"/>
</dbReference>
<gene>
    <name evidence="10" type="ORF">Dbus_chr3Rg1336</name>
</gene>
<dbReference type="PANTHER" id="PTHR42643:SF38">
    <property type="entry name" value="IONOTROPIC RECEPTOR 100A"/>
    <property type="match status" value="1"/>
</dbReference>
<keyword evidence="9" id="KW-0732">Signal</keyword>
<feature type="transmembrane region" description="Helical" evidence="8">
    <location>
        <begin position="371"/>
        <end position="390"/>
    </location>
</feature>
<feature type="transmembrane region" description="Helical" evidence="8">
    <location>
        <begin position="295"/>
        <end position="319"/>
    </location>
</feature>
<feature type="transmembrane region" description="Helical" evidence="8">
    <location>
        <begin position="515"/>
        <end position="532"/>
    </location>
</feature>